<dbReference type="OrthoDB" id="3062753at2759"/>
<sequence length="1202" mass="131830">MPTTPQQSNTPSSVQSSATRRSARLPRASVESDKPSPGPGNSQRVSMMSTATNEPEASEATSKTENPTPWRHPDELPYICREDWSQDLMLAYLAQNAFSVPARGNNTSIPLIQITCRDGSIVSLPRAYRIPLMFVAKFQWESLRLVLNATDPSAEWQEYKFDIIHVSRLCHHLFRQAKAAAPLEKAWRSKMFDRVLTRFYHKWLVNREWSLRNFWFEFAEEEYAIDVLRYDWGRWSLKGLKGFVLTKEEIQNGITFDQYMDGLAKDENGVWKMTPSPAPISIEVKRERIQALIPSNTELSLVDQFAGITNAGPSTANSKKRPRDDGGSVQQSKKKRTEPMTGPQVDLNQMARPPTKGGRRKITTSESTVTPNGKTKNRPLSSAAILAFARPLTTSADKPVSAGRTGTHQSPNVPPPSEPTSDANVPPTKERASPLMEKITAVARQLTGDKEAHVTAPSQSPPIPQQNGDASSAQGLNERRPSPLSFPKVALTENQAGATGDAQTMESTDDVNGSSATPDVCTPASEASSSAAKEAENGKAQEIITPETTPVVDRPPPLARLSSSTDTAAKVSINAAVVTLPVKNASSPAGEASADATNSFERPTPPLRPKTTTPSPGPPTSPTMANLIQSSSKTSPSTPQQANGTAKTAPGGDQMDVDDSNPPNEDGPSEPSVGQLVVQAGTRGKTLHTVLLLRDLLRFLRYPGGEEEQETSTTSTVAPGRYPSALEARARYAALAGEEPMTVDQRLDVLAHASVALAKVLYPYRGKELEIRIDSLDHRLQQQFERLWKLGEHPIKEKVPELHARILDEKEVQTLEISSSSQATQTIEEVKVVEPVKPPPSMTSQGVQAAEEERILEVTGIQTEPVLAAEPPPPPSEPESPMRLLSPDATMVDISQPPTEGDVTVSSSKPLPLEDEDLRRRPPVSGAVASIMRSMADLLESASRDTSGVARSAKGKERELDVRDVEMGDGYADSPILAALMNELKSMKDELRENQQRSREEIVAMRMLHRSEVDTLKNQMQEKEHQGREELEEIRRRHGEELEQVRDTIHTLRDLKEKQETVEEGPSMPPMEILELSRRITTLETRSRTESFTDSNSPAPQSSPATIRTSEPPTTMQRLSNSHPLAHLLPCDPGESSVLPSPRTGRSFFTEFAASKPGTPASSDRPSISTRPLDGMEVEESIPLPIKTQRKMYNMMFQRPPG</sequence>
<feature type="compositionally biased region" description="Polar residues" evidence="1">
    <location>
        <begin position="364"/>
        <end position="380"/>
    </location>
</feature>
<feature type="compositionally biased region" description="Polar residues" evidence="1">
    <location>
        <begin position="492"/>
        <end position="517"/>
    </location>
</feature>
<feature type="compositionally biased region" description="Polar residues" evidence="1">
    <location>
        <begin position="1160"/>
        <end position="1170"/>
    </location>
</feature>
<feature type="compositionally biased region" description="Polar residues" evidence="1">
    <location>
        <begin position="465"/>
        <end position="475"/>
    </location>
</feature>
<reference evidence="3" key="2">
    <citation type="submission" date="2015-01" db="EMBL/GenBank/DDBJ databases">
        <title>Evolutionary Origins and Diversification of the Mycorrhizal Mutualists.</title>
        <authorList>
            <consortium name="DOE Joint Genome Institute"/>
            <consortium name="Mycorrhizal Genomics Consortium"/>
            <person name="Kohler A."/>
            <person name="Kuo A."/>
            <person name="Nagy L.G."/>
            <person name="Floudas D."/>
            <person name="Copeland A."/>
            <person name="Barry K.W."/>
            <person name="Cichocki N."/>
            <person name="Veneault-Fourrey C."/>
            <person name="LaButti K."/>
            <person name="Lindquist E.A."/>
            <person name="Lipzen A."/>
            <person name="Lundell T."/>
            <person name="Morin E."/>
            <person name="Murat C."/>
            <person name="Riley R."/>
            <person name="Ohm R."/>
            <person name="Sun H."/>
            <person name="Tunlid A."/>
            <person name="Henrissat B."/>
            <person name="Grigoriev I.V."/>
            <person name="Hibbett D.S."/>
            <person name="Martin F."/>
        </authorList>
    </citation>
    <scope>NUCLEOTIDE SEQUENCE [LARGE SCALE GENOMIC DNA]</scope>
    <source>
        <strain evidence="3">h7</strain>
    </source>
</reference>
<feature type="region of interest" description="Disordered" evidence="1">
    <location>
        <begin position="310"/>
        <end position="382"/>
    </location>
</feature>
<dbReference type="Proteomes" id="UP000053424">
    <property type="component" value="Unassembled WGS sequence"/>
</dbReference>
<dbReference type="STRING" id="686832.A0A0C2XIV9"/>
<feature type="region of interest" description="Disordered" evidence="1">
    <location>
        <begin position="395"/>
        <end position="567"/>
    </location>
</feature>
<feature type="region of interest" description="Disordered" evidence="1">
    <location>
        <begin position="581"/>
        <end position="673"/>
    </location>
</feature>
<dbReference type="AlphaFoldDB" id="A0A0C2XIV9"/>
<protein>
    <submittedName>
        <fullName evidence="2">Uncharacterized protein</fullName>
    </submittedName>
</protein>
<accession>A0A0C2XIV9</accession>
<feature type="region of interest" description="Disordered" evidence="1">
    <location>
        <begin position="861"/>
        <end position="919"/>
    </location>
</feature>
<gene>
    <name evidence="2" type="ORF">M413DRAFT_448264</name>
</gene>
<proteinExistence type="predicted"/>
<evidence type="ECO:0000313" key="3">
    <source>
        <dbReference type="Proteomes" id="UP000053424"/>
    </source>
</evidence>
<feature type="compositionally biased region" description="Polar residues" evidence="1">
    <location>
        <begin position="39"/>
        <end position="67"/>
    </location>
</feature>
<dbReference type="PANTHER" id="PTHR24216">
    <property type="entry name" value="PAXILLIN-RELATED"/>
    <property type="match status" value="1"/>
</dbReference>
<organism evidence="2 3">
    <name type="scientific">Hebeloma cylindrosporum</name>
    <dbReference type="NCBI Taxonomy" id="76867"/>
    <lineage>
        <taxon>Eukaryota</taxon>
        <taxon>Fungi</taxon>
        <taxon>Dikarya</taxon>
        <taxon>Basidiomycota</taxon>
        <taxon>Agaricomycotina</taxon>
        <taxon>Agaricomycetes</taxon>
        <taxon>Agaricomycetidae</taxon>
        <taxon>Agaricales</taxon>
        <taxon>Agaricineae</taxon>
        <taxon>Hymenogastraceae</taxon>
        <taxon>Hebeloma</taxon>
    </lineage>
</organism>
<evidence type="ECO:0000313" key="2">
    <source>
        <dbReference type="EMBL" id="KIM37748.1"/>
    </source>
</evidence>
<feature type="region of interest" description="Disordered" evidence="1">
    <location>
        <begin position="1019"/>
        <end position="1119"/>
    </location>
</feature>
<dbReference type="PANTHER" id="PTHR24216:SF65">
    <property type="entry name" value="PAXILLIN-LIKE PROTEIN 1"/>
    <property type="match status" value="1"/>
</dbReference>
<keyword evidence="3" id="KW-1185">Reference proteome</keyword>
<evidence type="ECO:0000256" key="1">
    <source>
        <dbReference type="SAM" id="MobiDB-lite"/>
    </source>
</evidence>
<name>A0A0C2XIV9_HEBCY</name>
<dbReference type="HOGENOM" id="CLU_270628_0_0_1"/>
<reference evidence="2 3" key="1">
    <citation type="submission" date="2014-04" db="EMBL/GenBank/DDBJ databases">
        <authorList>
            <consortium name="DOE Joint Genome Institute"/>
            <person name="Kuo A."/>
            <person name="Gay G."/>
            <person name="Dore J."/>
            <person name="Kohler A."/>
            <person name="Nagy L.G."/>
            <person name="Floudas D."/>
            <person name="Copeland A."/>
            <person name="Barry K.W."/>
            <person name="Cichocki N."/>
            <person name="Veneault-Fourrey C."/>
            <person name="LaButti K."/>
            <person name="Lindquist E.A."/>
            <person name="Lipzen A."/>
            <person name="Lundell T."/>
            <person name="Morin E."/>
            <person name="Murat C."/>
            <person name="Sun H."/>
            <person name="Tunlid A."/>
            <person name="Henrissat B."/>
            <person name="Grigoriev I.V."/>
            <person name="Hibbett D.S."/>
            <person name="Martin F."/>
            <person name="Nordberg H.P."/>
            <person name="Cantor M.N."/>
            <person name="Hua S.X."/>
        </authorList>
    </citation>
    <scope>NUCLEOTIDE SEQUENCE [LARGE SCALE GENOMIC DNA]</scope>
    <source>
        <strain evidence="3">h7</strain>
    </source>
</reference>
<feature type="region of interest" description="Disordered" evidence="1">
    <location>
        <begin position="1"/>
        <end position="72"/>
    </location>
</feature>
<feature type="compositionally biased region" description="Polar residues" evidence="1">
    <location>
        <begin position="1092"/>
        <end position="1119"/>
    </location>
</feature>
<feature type="compositionally biased region" description="Basic and acidic residues" evidence="1">
    <location>
        <begin position="1019"/>
        <end position="1061"/>
    </location>
</feature>
<feature type="region of interest" description="Disordered" evidence="1">
    <location>
        <begin position="1153"/>
        <end position="1180"/>
    </location>
</feature>
<feature type="compositionally biased region" description="Low complexity" evidence="1">
    <location>
        <begin position="629"/>
        <end position="641"/>
    </location>
</feature>
<feature type="compositionally biased region" description="Polar residues" evidence="1">
    <location>
        <begin position="1"/>
        <end position="20"/>
    </location>
</feature>
<dbReference type="EMBL" id="KN831795">
    <property type="protein sequence ID" value="KIM37748.1"/>
    <property type="molecule type" value="Genomic_DNA"/>
</dbReference>